<sequence length="232" mass="25569">MEEYMSFFNRAPAQEVGNCCVIPESALRPLVGKASQFLRVLKIDLLDMDGAIPEAGLRQSKAHLERRWAWRAFVKSAEMIYEVLMALQAAALLPSAFSIPKEGKSSVSLKESSLFGISLSDHVKVESSSSALRFKVRLIGHCVEGSLFLVYEFIDNGNLSEHMYGLDLREDKQFFVDHPGVVPITTAQVYVVFLSPPMAKLEQSQGSSVAADLVSFLNAAPSAFYAIDEAMK</sequence>
<accession>A0A7J7HE19</accession>
<reference evidence="2" key="1">
    <citation type="journal article" date="2020" name="Nat. Commun.">
        <title>Genome assembly of wild tea tree DASZ reveals pedigree and selection history of tea varieties.</title>
        <authorList>
            <person name="Zhang W."/>
            <person name="Zhang Y."/>
            <person name="Qiu H."/>
            <person name="Guo Y."/>
            <person name="Wan H."/>
            <person name="Zhang X."/>
            <person name="Scossa F."/>
            <person name="Alseekh S."/>
            <person name="Zhang Q."/>
            <person name="Wang P."/>
            <person name="Xu L."/>
            <person name="Schmidt M.H."/>
            <person name="Jia X."/>
            <person name="Li D."/>
            <person name="Zhu A."/>
            <person name="Guo F."/>
            <person name="Chen W."/>
            <person name="Ni D."/>
            <person name="Usadel B."/>
            <person name="Fernie A.R."/>
            <person name="Wen W."/>
        </authorList>
    </citation>
    <scope>NUCLEOTIDE SEQUENCE [LARGE SCALE GENOMIC DNA]</scope>
    <source>
        <strain evidence="2">cv. G240</strain>
    </source>
</reference>
<proteinExistence type="predicted"/>
<name>A0A7J7HE19_CAMSI</name>
<organism evidence="1 2">
    <name type="scientific">Camellia sinensis</name>
    <name type="common">Tea plant</name>
    <name type="synonym">Thea sinensis</name>
    <dbReference type="NCBI Taxonomy" id="4442"/>
    <lineage>
        <taxon>Eukaryota</taxon>
        <taxon>Viridiplantae</taxon>
        <taxon>Streptophyta</taxon>
        <taxon>Embryophyta</taxon>
        <taxon>Tracheophyta</taxon>
        <taxon>Spermatophyta</taxon>
        <taxon>Magnoliopsida</taxon>
        <taxon>eudicotyledons</taxon>
        <taxon>Gunneridae</taxon>
        <taxon>Pentapetalae</taxon>
        <taxon>asterids</taxon>
        <taxon>Ericales</taxon>
        <taxon>Theaceae</taxon>
        <taxon>Camellia</taxon>
    </lineage>
</organism>
<evidence type="ECO:0000313" key="1">
    <source>
        <dbReference type="EMBL" id="KAF5950138.1"/>
    </source>
</evidence>
<dbReference type="PANTHER" id="PTHR47162">
    <property type="entry name" value="OS02G0192300 PROTEIN"/>
    <property type="match status" value="1"/>
</dbReference>
<gene>
    <name evidence="1" type="ORF">HYC85_012131</name>
</gene>
<dbReference type="AlphaFoldDB" id="A0A7J7HE19"/>
<comment type="caution">
    <text evidence="1">The sequence shown here is derived from an EMBL/GenBank/DDBJ whole genome shotgun (WGS) entry which is preliminary data.</text>
</comment>
<keyword evidence="2" id="KW-1185">Reference proteome</keyword>
<dbReference type="PANTHER" id="PTHR47162:SF8">
    <property type="entry name" value="METHYL-CPG-BINDING DOMAIN-CONTAINING PROTEIN 9"/>
    <property type="match status" value="1"/>
</dbReference>
<dbReference type="EMBL" id="JACBKZ010000005">
    <property type="protein sequence ID" value="KAF5950138.1"/>
    <property type="molecule type" value="Genomic_DNA"/>
</dbReference>
<dbReference type="Proteomes" id="UP000593564">
    <property type="component" value="Unassembled WGS sequence"/>
</dbReference>
<protein>
    <submittedName>
        <fullName evidence="1">Uncharacterized protein</fullName>
    </submittedName>
</protein>
<reference evidence="1 2" key="2">
    <citation type="submission" date="2020-07" db="EMBL/GenBank/DDBJ databases">
        <title>Genome assembly of wild tea tree DASZ reveals pedigree and selection history of tea varieties.</title>
        <authorList>
            <person name="Zhang W."/>
        </authorList>
    </citation>
    <scope>NUCLEOTIDE SEQUENCE [LARGE SCALE GENOMIC DNA]</scope>
    <source>
        <strain evidence="2">cv. G240</strain>
        <tissue evidence="1">Leaf</tissue>
    </source>
</reference>
<evidence type="ECO:0000313" key="2">
    <source>
        <dbReference type="Proteomes" id="UP000593564"/>
    </source>
</evidence>